<name>A0A9X2BTY9_9BACL</name>
<dbReference type="AlphaFoldDB" id="A0A9X2BTY9"/>
<accession>A0A9X2BTY9</accession>
<reference evidence="2" key="1">
    <citation type="submission" date="2022-04" db="EMBL/GenBank/DDBJ databases">
        <authorList>
            <person name="Seo M.-J."/>
        </authorList>
    </citation>
    <scope>NUCLEOTIDE SEQUENCE</scope>
    <source>
        <strain evidence="2">MBLB2552</strain>
    </source>
</reference>
<dbReference type="GO" id="GO:0016787">
    <property type="term" value="F:hydrolase activity"/>
    <property type="evidence" value="ECO:0007669"/>
    <property type="project" value="UniProtKB-KW"/>
</dbReference>
<dbReference type="RefSeq" id="WP_248552510.1">
    <property type="nucleotide sequence ID" value="NZ_JALPRK010000013.1"/>
</dbReference>
<dbReference type="InterPro" id="IPR011060">
    <property type="entry name" value="RibuloseP-bd_barrel"/>
</dbReference>
<proteinExistence type="predicted"/>
<dbReference type="SUPFAM" id="SSF51366">
    <property type="entry name" value="Ribulose-phoshate binding barrel"/>
    <property type="match status" value="1"/>
</dbReference>
<evidence type="ECO:0000259" key="1">
    <source>
        <dbReference type="Pfam" id="PF25509"/>
    </source>
</evidence>
<evidence type="ECO:0000313" key="2">
    <source>
        <dbReference type="EMBL" id="MCK8488436.1"/>
    </source>
</evidence>
<comment type="caution">
    <text evidence="2">The sequence shown here is derived from an EMBL/GenBank/DDBJ whole genome shotgun (WGS) entry which is preliminary data.</text>
</comment>
<keyword evidence="3" id="KW-1185">Reference proteome</keyword>
<dbReference type="Pfam" id="PF25509">
    <property type="entry name" value="DUF7916"/>
    <property type="match status" value="1"/>
</dbReference>
<gene>
    <name evidence="2" type="ORF">M0651_14770</name>
</gene>
<dbReference type="Proteomes" id="UP001139534">
    <property type="component" value="Unassembled WGS sequence"/>
</dbReference>
<feature type="domain" description="DUF7916" evidence="1">
    <location>
        <begin position="5"/>
        <end position="313"/>
    </location>
</feature>
<organism evidence="2 3">
    <name type="scientific">Paenibacillus mellifer</name>
    <dbReference type="NCBI Taxonomy" id="2937794"/>
    <lineage>
        <taxon>Bacteria</taxon>
        <taxon>Bacillati</taxon>
        <taxon>Bacillota</taxon>
        <taxon>Bacilli</taxon>
        <taxon>Bacillales</taxon>
        <taxon>Paenibacillaceae</taxon>
        <taxon>Paenibacillus</taxon>
    </lineage>
</organism>
<protein>
    <submittedName>
        <fullName evidence="2">Haloacid dehalogenase-like hydrolase</fullName>
    </submittedName>
</protein>
<keyword evidence="2" id="KW-0378">Hydrolase</keyword>
<dbReference type="EMBL" id="JALPRK010000013">
    <property type="protein sequence ID" value="MCK8488436.1"/>
    <property type="molecule type" value="Genomic_DNA"/>
</dbReference>
<sequence length="313" mass="33146">MKRILDCRASDFRRMDREALKGAMLAAEGRTVIAETVVMSQPLLPELTNAELAKAFGADMILLNVFDVFQPQVRGIEARDLFAPEVGGGEQKPETLNPVTELKRLTGLPIGINLEPVDESAEAVEALNQLPEGRQATARSLAEAKRLGCDFVCLTGNPKTGVTHERILKAITLAKREFGGLILAGKMHGAGTRGSVLDRESAIGFAEAGADVVLLPAPGTVPGVREEELARTIAEVKARGALALAAIGTSQEGADEATVREIALSAKRAGADVFHIGDAGFAGMAVPENIQALSIAIRGRRHTYVRMAASPVR</sequence>
<dbReference type="InterPro" id="IPR057238">
    <property type="entry name" value="DUF7916"/>
</dbReference>
<evidence type="ECO:0000313" key="3">
    <source>
        <dbReference type="Proteomes" id="UP001139534"/>
    </source>
</evidence>